<evidence type="ECO:0000313" key="3">
    <source>
        <dbReference type="Proteomes" id="UP001589608"/>
    </source>
</evidence>
<gene>
    <name evidence="2" type="ORF">ACFFTR_31895</name>
</gene>
<organism evidence="2 3">
    <name type="scientific">Dactylosporangium vinaceum</name>
    <dbReference type="NCBI Taxonomy" id="53362"/>
    <lineage>
        <taxon>Bacteria</taxon>
        <taxon>Bacillati</taxon>
        <taxon>Actinomycetota</taxon>
        <taxon>Actinomycetes</taxon>
        <taxon>Micromonosporales</taxon>
        <taxon>Micromonosporaceae</taxon>
        <taxon>Dactylosporangium</taxon>
    </lineage>
</organism>
<proteinExistence type="predicted"/>
<sequence>MAASSPPGAPIHINDPTRGRFGNARRIEICRPGLERGLDYVAHHTSGGLDFAVDRLEASGAGPADRRRLEGLGTELAGRFAELDAVVRAWHSGDLIRLVLHGTERLIVCNSVTADQLLISSAPVEPGLMHRQDRAAAELVEALRRLIDLQSQNPGGFQSRPPDEPAGPDESAGEPWESCPPTDPQVEGEHSAARTALRAAVHPADLHFAAYLSGGAWRCAADVLNHAALAAFYSREFTAADRRGWYEEFGRRLCLGPMSLLGQLSLDLEDQIGELWRLVLDVEQGAFYGYRRGIDDFVLGATLAQNRVQKADEKVERLLAAVAE</sequence>
<dbReference type="EMBL" id="JBHMCA010000054">
    <property type="protein sequence ID" value="MFB9447718.1"/>
    <property type="molecule type" value="Genomic_DNA"/>
</dbReference>
<protein>
    <submittedName>
        <fullName evidence="2">Uncharacterized protein</fullName>
    </submittedName>
</protein>
<reference evidence="2 3" key="1">
    <citation type="submission" date="2024-09" db="EMBL/GenBank/DDBJ databases">
        <authorList>
            <person name="Sun Q."/>
            <person name="Mori K."/>
        </authorList>
    </citation>
    <scope>NUCLEOTIDE SEQUENCE [LARGE SCALE GENOMIC DNA]</scope>
    <source>
        <strain evidence="2 3">JCM 3307</strain>
    </source>
</reference>
<evidence type="ECO:0000256" key="1">
    <source>
        <dbReference type="SAM" id="MobiDB-lite"/>
    </source>
</evidence>
<name>A0ABV5MFV4_9ACTN</name>
<dbReference type="Proteomes" id="UP001589608">
    <property type="component" value="Unassembled WGS sequence"/>
</dbReference>
<dbReference type="RefSeq" id="WP_223102637.1">
    <property type="nucleotide sequence ID" value="NZ_CP061913.1"/>
</dbReference>
<feature type="region of interest" description="Disordered" evidence="1">
    <location>
        <begin position="151"/>
        <end position="194"/>
    </location>
</feature>
<evidence type="ECO:0000313" key="2">
    <source>
        <dbReference type="EMBL" id="MFB9447718.1"/>
    </source>
</evidence>
<accession>A0ABV5MFV4</accession>
<keyword evidence="3" id="KW-1185">Reference proteome</keyword>
<comment type="caution">
    <text evidence="2">The sequence shown here is derived from an EMBL/GenBank/DDBJ whole genome shotgun (WGS) entry which is preliminary data.</text>
</comment>